<reference evidence="3" key="1">
    <citation type="journal article" date="2019" name="Int. J. Syst. Evol. Microbiol.">
        <title>The Global Catalogue of Microorganisms (GCM) 10K type strain sequencing project: providing services to taxonomists for standard genome sequencing and annotation.</title>
        <authorList>
            <consortium name="The Broad Institute Genomics Platform"/>
            <consortium name="The Broad Institute Genome Sequencing Center for Infectious Disease"/>
            <person name="Wu L."/>
            <person name="Ma J."/>
        </authorList>
    </citation>
    <scope>NUCLEOTIDE SEQUENCE [LARGE SCALE GENOMIC DNA]</scope>
    <source>
        <strain evidence="3">CGMCC 4.7204</strain>
    </source>
</reference>
<evidence type="ECO:0000313" key="3">
    <source>
        <dbReference type="Proteomes" id="UP001595767"/>
    </source>
</evidence>
<feature type="transmembrane region" description="Helical" evidence="1">
    <location>
        <begin position="72"/>
        <end position="91"/>
    </location>
</feature>
<evidence type="ECO:0000313" key="2">
    <source>
        <dbReference type="EMBL" id="MFC4124079.1"/>
    </source>
</evidence>
<comment type="caution">
    <text evidence="2">The sequence shown here is derived from an EMBL/GenBank/DDBJ whole genome shotgun (WGS) entry which is preliminary data.</text>
</comment>
<feature type="transmembrane region" description="Helical" evidence="1">
    <location>
        <begin position="122"/>
        <end position="141"/>
    </location>
</feature>
<keyword evidence="1" id="KW-0472">Membrane</keyword>
<sequence length="170" mass="17718">MRNRQEPHGTTRRTVWNPPIAAVNAGFGGAFLGLFGLGQAISALSSLRAEKYRVLVRETDLQVKVLELQIELAVGATIAVLLGVGGVLILIRRAAGPTMVVIGSGLAFFALLGDGASSWSGMTVFALYALAPAAILVAALWPSCQRWVATSASAARGTWSTPYPAAPSRG</sequence>
<keyword evidence="1" id="KW-0812">Transmembrane</keyword>
<keyword evidence="3" id="KW-1185">Reference proteome</keyword>
<organism evidence="2 3">
    <name type="scientific">Nocardia rhizosphaerae</name>
    <dbReference type="NCBI Taxonomy" id="1691571"/>
    <lineage>
        <taxon>Bacteria</taxon>
        <taxon>Bacillati</taxon>
        <taxon>Actinomycetota</taxon>
        <taxon>Actinomycetes</taxon>
        <taxon>Mycobacteriales</taxon>
        <taxon>Nocardiaceae</taxon>
        <taxon>Nocardia</taxon>
    </lineage>
</organism>
<dbReference type="RefSeq" id="WP_378545544.1">
    <property type="nucleotide sequence ID" value="NZ_JBHSBA010000003.1"/>
</dbReference>
<name>A0ABV8L196_9NOCA</name>
<accession>A0ABV8L196</accession>
<dbReference type="EMBL" id="JBHSBA010000003">
    <property type="protein sequence ID" value="MFC4124079.1"/>
    <property type="molecule type" value="Genomic_DNA"/>
</dbReference>
<keyword evidence="1" id="KW-1133">Transmembrane helix</keyword>
<feature type="transmembrane region" description="Helical" evidence="1">
    <location>
        <begin position="98"/>
        <end position="116"/>
    </location>
</feature>
<evidence type="ECO:0000256" key="1">
    <source>
        <dbReference type="SAM" id="Phobius"/>
    </source>
</evidence>
<dbReference type="Proteomes" id="UP001595767">
    <property type="component" value="Unassembled WGS sequence"/>
</dbReference>
<proteinExistence type="predicted"/>
<feature type="transmembrane region" description="Helical" evidence="1">
    <location>
        <begin position="21"/>
        <end position="41"/>
    </location>
</feature>
<protein>
    <submittedName>
        <fullName evidence="2">Uncharacterized protein</fullName>
    </submittedName>
</protein>
<gene>
    <name evidence="2" type="ORF">ACFOW8_03955</name>
</gene>